<proteinExistence type="inferred from homology"/>
<name>A0A6P8BIJ2_PYRGI</name>
<organism evidence="5 6">
    <name type="scientific">Pyricularia grisea</name>
    <name type="common">Crabgrass-specific blast fungus</name>
    <name type="synonym">Magnaporthe grisea</name>
    <dbReference type="NCBI Taxonomy" id="148305"/>
    <lineage>
        <taxon>Eukaryota</taxon>
        <taxon>Fungi</taxon>
        <taxon>Dikarya</taxon>
        <taxon>Ascomycota</taxon>
        <taxon>Pezizomycotina</taxon>
        <taxon>Sordariomycetes</taxon>
        <taxon>Sordariomycetidae</taxon>
        <taxon>Magnaporthales</taxon>
        <taxon>Pyriculariaceae</taxon>
        <taxon>Pyricularia</taxon>
    </lineage>
</organism>
<dbReference type="PANTHER" id="PTHR12928:SF0">
    <property type="entry name" value="FSHD REGION GENE 1"/>
    <property type="match status" value="1"/>
</dbReference>
<keyword evidence="3" id="KW-0539">Nucleus</keyword>
<gene>
    <name evidence="6" type="ORF">PgNI_00390</name>
</gene>
<dbReference type="GeneID" id="41955385"/>
<dbReference type="Proteomes" id="UP000515153">
    <property type="component" value="Unplaced"/>
</dbReference>
<dbReference type="AlphaFoldDB" id="A0A6P8BIJ2"/>
<evidence type="ECO:0000256" key="4">
    <source>
        <dbReference type="SAM" id="MobiDB-lite"/>
    </source>
</evidence>
<evidence type="ECO:0000313" key="5">
    <source>
        <dbReference type="Proteomes" id="UP000515153"/>
    </source>
</evidence>
<evidence type="ECO:0000313" key="6">
    <source>
        <dbReference type="RefSeq" id="XP_030987020.1"/>
    </source>
</evidence>
<dbReference type="RefSeq" id="XP_030987020.1">
    <property type="nucleotide sequence ID" value="XM_031120471.1"/>
</dbReference>
<dbReference type="PANTHER" id="PTHR12928">
    <property type="entry name" value="FRG1 PROTEIN"/>
    <property type="match status" value="1"/>
</dbReference>
<reference evidence="6" key="3">
    <citation type="submission" date="2025-08" db="UniProtKB">
        <authorList>
            <consortium name="RefSeq"/>
        </authorList>
    </citation>
    <scope>IDENTIFICATION</scope>
    <source>
        <strain evidence="6">NI907</strain>
    </source>
</reference>
<protein>
    <recommendedName>
        <fullName evidence="7">FRG1-like family protein</fullName>
    </recommendedName>
</protein>
<dbReference type="CDD" id="cd23339">
    <property type="entry name" value="beta-trefoil_FSCN_fungal_FRG1-like"/>
    <property type="match status" value="1"/>
</dbReference>
<dbReference type="OrthoDB" id="5539371at2759"/>
<evidence type="ECO:0000256" key="2">
    <source>
        <dbReference type="ARBA" id="ARBA00010878"/>
    </source>
</evidence>
<evidence type="ECO:0000256" key="3">
    <source>
        <dbReference type="ARBA" id="ARBA00023242"/>
    </source>
</evidence>
<dbReference type="Pfam" id="PF06229">
    <property type="entry name" value="FRG1"/>
    <property type="match status" value="1"/>
</dbReference>
<comment type="similarity">
    <text evidence="2">Belongs to the FRG1 family.</text>
</comment>
<dbReference type="GO" id="GO:0005730">
    <property type="term" value="C:nucleolus"/>
    <property type="evidence" value="ECO:0007669"/>
    <property type="project" value="UniProtKB-SubCell"/>
</dbReference>
<feature type="region of interest" description="Disordered" evidence="4">
    <location>
        <begin position="1"/>
        <end position="53"/>
    </location>
</feature>
<keyword evidence="5" id="KW-1185">Reference proteome</keyword>
<dbReference type="KEGG" id="pgri:PgNI_00390"/>
<sequence length="290" mass="31748">MVKPLTFKGDKKPKKRKRPAAEDNNDDARSSKQAATGSAAAAPEAVDEEAMANDDSWVSAEAVNDVSGPVMFVLPTEPPSALACDAAGKVFTLPIENIVDGNPASAEPHDVRQVFVANKIVGTENYRFKGHHGKYLGCDKMGILSATSDAVSPLECFVLIATPDTPGTFQVQTLRETFIAVKEPKARAAASSTSSSKSAKAAAPEVRGDASEISFETTLRIRMQARFKPRIKVSKEEKARERISRRELEEAVGRRLEDDEVRLLKRARREGDYHEKLLNLKIKSKHDKYG</sequence>
<accession>A0A6P8BIJ2</accession>
<dbReference type="GO" id="GO:0051015">
    <property type="term" value="F:actin filament binding"/>
    <property type="evidence" value="ECO:0007669"/>
    <property type="project" value="TreeGrafter"/>
</dbReference>
<reference evidence="6" key="2">
    <citation type="submission" date="2019-10" db="EMBL/GenBank/DDBJ databases">
        <authorList>
            <consortium name="NCBI Genome Project"/>
        </authorList>
    </citation>
    <scope>NUCLEOTIDE SEQUENCE</scope>
    <source>
        <strain evidence="6">NI907</strain>
    </source>
</reference>
<dbReference type="InterPro" id="IPR010414">
    <property type="entry name" value="FRG1"/>
</dbReference>
<dbReference type="Gene3D" id="2.80.10.50">
    <property type="match status" value="1"/>
</dbReference>
<dbReference type="InterPro" id="IPR008999">
    <property type="entry name" value="Actin-crosslinking"/>
</dbReference>
<comment type="subcellular location">
    <subcellularLocation>
        <location evidence="1">Nucleus</location>
        <location evidence="1">Nucleolus</location>
    </subcellularLocation>
</comment>
<dbReference type="SUPFAM" id="SSF50405">
    <property type="entry name" value="Actin-crosslinking proteins"/>
    <property type="match status" value="1"/>
</dbReference>
<reference evidence="6" key="1">
    <citation type="journal article" date="2019" name="Mol. Biol. Evol.">
        <title>Blast fungal genomes show frequent chromosomal changes, gene gains and losses, and effector gene turnover.</title>
        <authorList>
            <person name="Gomez Luciano L.B."/>
            <person name="Jason Tsai I."/>
            <person name="Chuma I."/>
            <person name="Tosa Y."/>
            <person name="Chen Y.H."/>
            <person name="Li J.Y."/>
            <person name="Li M.Y."/>
            <person name="Jade Lu M.Y."/>
            <person name="Nakayashiki H."/>
            <person name="Li W.H."/>
        </authorList>
    </citation>
    <scope>NUCLEOTIDE SEQUENCE</scope>
    <source>
        <strain evidence="6">NI907</strain>
    </source>
</reference>
<evidence type="ECO:0008006" key="7">
    <source>
        <dbReference type="Google" id="ProtNLM"/>
    </source>
</evidence>
<feature type="compositionally biased region" description="Low complexity" evidence="4">
    <location>
        <begin position="34"/>
        <end position="44"/>
    </location>
</feature>
<evidence type="ECO:0000256" key="1">
    <source>
        <dbReference type="ARBA" id="ARBA00004604"/>
    </source>
</evidence>
<dbReference type="GO" id="GO:0071013">
    <property type="term" value="C:catalytic step 2 spliceosome"/>
    <property type="evidence" value="ECO:0007669"/>
    <property type="project" value="TreeGrafter"/>
</dbReference>